<keyword evidence="2" id="KW-1185">Reference proteome</keyword>
<dbReference type="AlphaFoldDB" id="A0A133XVV0"/>
<dbReference type="OrthoDB" id="3186493at2"/>
<proteinExistence type="predicted"/>
<protein>
    <submittedName>
        <fullName evidence="1">Uncharacterized protein</fullName>
    </submittedName>
</protein>
<name>A0A133XVV0_9ACTN</name>
<dbReference type="RefSeq" id="WP_066304848.1">
    <property type="nucleotide sequence ID" value="NZ_KQ959487.1"/>
</dbReference>
<organism evidence="1 2">
    <name type="scientific">Atopobium deltae</name>
    <dbReference type="NCBI Taxonomy" id="1393034"/>
    <lineage>
        <taxon>Bacteria</taxon>
        <taxon>Bacillati</taxon>
        <taxon>Actinomycetota</taxon>
        <taxon>Coriobacteriia</taxon>
        <taxon>Coriobacteriales</taxon>
        <taxon>Atopobiaceae</taxon>
        <taxon>Atopobium</taxon>
    </lineage>
</organism>
<dbReference type="PATRIC" id="fig|1393034.3.peg.405"/>
<gene>
    <name evidence="1" type="ORF">HMPREF3192_00421</name>
</gene>
<dbReference type="Proteomes" id="UP000070675">
    <property type="component" value="Unassembled WGS sequence"/>
</dbReference>
<reference evidence="2" key="1">
    <citation type="submission" date="2016-01" db="EMBL/GenBank/DDBJ databases">
        <authorList>
            <person name="Mitreva M."/>
            <person name="Pepin K.H."/>
            <person name="Mihindukulasuriya K.A."/>
            <person name="Fulton R."/>
            <person name="Fronick C."/>
            <person name="O'Laughlin M."/>
            <person name="Miner T."/>
            <person name="Herter B."/>
            <person name="Rosa B.A."/>
            <person name="Cordes M."/>
            <person name="Tomlinson C."/>
            <person name="Wollam A."/>
            <person name="Palsikar V.B."/>
            <person name="Mardis E.R."/>
            <person name="Wilson R.K."/>
        </authorList>
    </citation>
    <scope>NUCLEOTIDE SEQUENCE [LARGE SCALE GENOMIC DNA]</scope>
    <source>
        <strain evidence="2">DNF00019</strain>
    </source>
</reference>
<evidence type="ECO:0000313" key="1">
    <source>
        <dbReference type="EMBL" id="KXB35056.1"/>
    </source>
</evidence>
<sequence>MLEHDYIVEIVRNFIDTVSFTLRGAYLRHSVSEAKQTEEAIAELMEMDVRSALFLSPASLVTMMQLSGIGDATAGYVCYALNKLGDSYCRMKNPELAKIRYDQARAVGVAFNWRPSDVPQGLELLDSDLKPVDDEV</sequence>
<dbReference type="EMBL" id="LSCR01000006">
    <property type="protein sequence ID" value="KXB35056.1"/>
    <property type="molecule type" value="Genomic_DNA"/>
</dbReference>
<accession>A0A133XVV0</accession>
<evidence type="ECO:0000313" key="2">
    <source>
        <dbReference type="Proteomes" id="UP000070675"/>
    </source>
</evidence>
<dbReference type="STRING" id="1393034.HMPREF3192_00421"/>
<comment type="caution">
    <text evidence="1">The sequence shown here is derived from an EMBL/GenBank/DDBJ whole genome shotgun (WGS) entry which is preliminary data.</text>
</comment>